<evidence type="ECO:0000256" key="3">
    <source>
        <dbReference type="ARBA" id="ARBA00023295"/>
    </source>
</evidence>
<dbReference type="EMBL" id="LSRQ01004034">
    <property type="protein sequence ID" value="OAY70163.1"/>
    <property type="molecule type" value="Genomic_DNA"/>
</dbReference>
<dbReference type="PANTHER" id="PTHR10353">
    <property type="entry name" value="GLYCOSYL HYDROLASE"/>
    <property type="match status" value="1"/>
</dbReference>
<dbReference type="Gene3D" id="3.20.20.80">
    <property type="entry name" value="Glycosidases"/>
    <property type="match status" value="1"/>
</dbReference>
<evidence type="ECO:0000256" key="2">
    <source>
        <dbReference type="ARBA" id="ARBA00022801"/>
    </source>
</evidence>
<protein>
    <submittedName>
        <fullName evidence="5">Beta-glucosidase 25</fullName>
    </submittedName>
</protein>
<dbReference type="Pfam" id="PF00232">
    <property type="entry name" value="Glyco_hydro_1"/>
    <property type="match status" value="1"/>
</dbReference>
<evidence type="ECO:0000313" key="6">
    <source>
        <dbReference type="Proteomes" id="UP000092600"/>
    </source>
</evidence>
<dbReference type="AlphaFoldDB" id="A0A199UZH9"/>
<comment type="similarity">
    <text evidence="1 4">Belongs to the glycosyl hydrolase 1 family.</text>
</comment>
<dbReference type="STRING" id="4615.A0A199UZH9"/>
<dbReference type="InterPro" id="IPR001360">
    <property type="entry name" value="Glyco_hydro_1"/>
</dbReference>
<evidence type="ECO:0000256" key="1">
    <source>
        <dbReference type="ARBA" id="ARBA00010838"/>
    </source>
</evidence>
<organism evidence="5 6">
    <name type="scientific">Ananas comosus</name>
    <name type="common">Pineapple</name>
    <name type="synonym">Ananas ananas</name>
    <dbReference type="NCBI Taxonomy" id="4615"/>
    <lineage>
        <taxon>Eukaryota</taxon>
        <taxon>Viridiplantae</taxon>
        <taxon>Streptophyta</taxon>
        <taxon>Embryophyta</taxon>
        <taxon>Tracheophyta</taxon>
        <taxon>Spermatophyta</taxon>
        <taxon>Magnoliopsida</taxon>
        <taxon>Liliopsida</taxon>
        <taxon>Poales</taxon>
        <taxon>Bromeliaceae</taxon>
        <taxon>Bromelioideae</taxon>
        <taxon>Ananas</taxon>
    </lineage>
</organism>
<reference evidence="5 6" key="1">
    <citation type="journal article" date="2016" name="DNA Res.">
        <title>The draft genome of MD-2 pineapple using hybrid error correction of long reads.</title>
        <authorList>
            <person name="Redwan R.M."/>
            <person name="Saidin A."/>
            <person name="Kumar S.V."/>
        </authorList>
    </citation>
    <scope>NUCLEOTIDE SEQUENCE [LARGE SCALE GENOMIC DNA]</scope>
    <source>
        <strain evidence="6">cv. MD2</strain>
        <tissue evidence="5">Leaf</tissue>
    </source>
</reference>
<evidence type="ECO:0000313" key="5">
    <source>
        <dbReference type="EMBL" id="OAY70163.1"/>
    </source>
</evidence>
<keyword evidence="2" id="KW-0378">Hydrolase</keyword>
<proteinExistence type="inferred from homology"/>
<dbReference type="SUPFAM" id="SSF51445">
    <property type="entry name" value="(Trans)glycosidases"/>
    <property type="match status" value="1"/>
</dbReference>
<gene>
    <name evidence="5" type="ORF">ACMD2_22053</name>
</gene>
<sequence>MDDPNRHFVSLDKALQDDKRIRYHDDYLSNLLSAIRQDFSFSLNLPSTGTSKEDGCNVGGYFVWSLLDNWEWNSGYTVRFGLYYIDYRNNLTRIPKASVRWFKQVLQKTYK</sequence>
<keyword evidence="3" id="KW-0326">Glycosidase</keyword>
<dbReference type="GO" id="GO:0008422">
    <property type="term" value="F:beta-glucosidase activity"/>
    <property type="evidence" value="ECO:0007669"/>
    <property type="project" value="TreeGrafter"/>
</dbReference>
<dbReference type="Proteomes" id="UP000092600">
    <property type="component" value="Unassembled WGS sequence"/>
</dbReference>
<dbReference type="InterPro" id="IPR017853">
    <property type="entry name" value="GH"/>
</dbReference>
<accession>A0A199UZH9</accession>
<name>A0A199UZH9_ANACO</name>
<dbReference type="GO" id="GO:0005975">
    <property type="term" value="P:carbohydrate metabolic process"/>
    <property type="evidence" value="ECO:0007669"/>
    <property type="project" value="InterPro"/>
</dbReference>
<evidence type="ECO:0000256" key="4">
    <source>
        <dbReference type="RuleBase" id="RU003690"/>
    </source>
</evidence>
<dbReference type="PANTHER" id="PTHR10353:SF36">
    <property type="entry name" value="LP05116P"/>
    <property type="match status" value="1"/>
</dbReference>
<comment type="caution">
    <text evidence="5">The sequence shown here is derived from an EMBL/GenBank/DDBJ whole genome shotgun (WGS) entry which is preliminary data.</text>
</comment>